<evidence type="ECO:0008006" key="4">
    <source>
        <dbReference type="Google" id="ProtNLM"/>
    </source>
</evidence>
<evidence type="ECO:0000256" key="1">
    <source>
        <dbReference type="SAM" id="Phobius"/>
    </source>
</evidence>
<gene>
    <name evidence="2" type="ORF">EXN61_02310</name>
</gene>
<dbReference type="EMBL" id="SGOE01000001">
    <property type="protein sequence ID" value="TRB08772.1"/>
    <property type="molecule type" value="Genomic_DNA"/>
</dbReference>
<evidence type="ECO:0000313" key="3">
    <source>
        <dbReference type="Proteomes" id="UP000317023"/>
    </source>
</evidence>
<dbReference type="Proteomes" id="UP000317023">
    <property type="component" value="Unassembled WGS sequence"/>
</dbReference>
<sequence length="186" mass="20606">MKKKQIDNGAVEDTRSQPPFFTPDRILAWTGIGLAAAAAFFPWYVFFNEDKFGMKVAGGDRTRDLPHTGPREVFSVSPMAMTNRNKEDMPPAEMPDMLTTATVNASGKEKQNNLAAGLEDQPFPGQTSFRLLHVSNGRALIEDGSGMYMVRVGSTLPDNAQLTKIEQRNGEWLIETSSGKTYYPEK</sequence>
<name>A0A546Y709_AGRTU</name>
<keyword evidence="1" id="KW-0472">Membrane</keyword>
<evidence type="ECO:0000313" key="2">
    <source>
        <dbReference type="EMBL" id="TRB08772.1"/>
    </source>
</evidence>
<reference evidence="2 3" key="1">
    <citation type="journal article" date="2019" name="Appl. Microbiol. Biotechnol.">
        <title>Differential efficiency of wild type rhizogenic strains for rol gene transformation of plants.</title>
        <authorList>
            <person name="Desmet S."/>
            <person name="De Keyser E."/>
            <person name="Van Vaerenbergh J."/>
            <person name="Baeyen S."/>
            <person name="Van Huylenbroeck J."/>
            <person name="Geelen D."/>
            <person name="Dhooghe E."/>
        </authorList>
    </citation>
    <scope>NUCLEOTIDE SEQUENCE [LARGE SCALE GENOMIC DNA]</scope>
    <source>
        <strain evidence="2 3">MAFF210266</strain>
    </source>
</reference>
<accession>A0A546Y709</accession>
<keyword evidence="1" id="KW-1133">Transmembrane helix</keyword>
<proteinExistence type="predicted"/>
<protein>
    <recommendedName>
        <fullName evidence="4">Flagellar protein</fullName>
    </recommendedName>
</protein>
<keyword evidence="1" id="KW-0812">Transmembrane</keyword>
<dbReference type="AlphaFoldDB" id="A0A546Y709"/>
<dbReference type="RefSeq" id="WP_065114844.1">
    <property type="nucleotide sequence ID" value="NZ_JAALYV010000001.1"/>
</dbReference>
<organism evidence="2 3">
    <name type="scientific">Agrobacterium tumefaciens</name>
    <dbReference type="NCBI Taxonomy" id="358"/>
    <lineage>
        <taxon>Bacteria</taxon>
        <taxon>Pseudomonadati</taxon>
        <taxon>Pseudomonadota</taxon>
        <taxon>Alphaproteobacteria</taxon>
        <taxon>Hyphomicrobiales</taxon>
        <taxon>Rhizobiaceae</taxon>
        <taxon>Rhizobium/Agrobacterium group</taxon>
        <taxon>Agrobacterium</taxon>
        <taxon>Agrobacterium tumefaciens complex</taxon>
    </lineage>
</organism>
<comment type="caution">
    <text evidence="2">The sequence shown here is derived from an EMBL/GenBank/DDBJ whole genome shotgun (WGS) entry which is preliminary data.</text>
</comment>
<feature type="transmembrane region" description="Helical" evidence="1">
    <location>
        <begin position="26"/>
        <end position="46"/>
    </location>
</feature>